<evidence type="ECO:0000256" key="1">
    <source>
        <dbReference type="SAM" id="SignalP"/>
    </source>
</evidence>
<keyword evidence="3" id="KW-1185">Reference proteome</keyword>
<gene>
    <name evidence="2" type="ORF">FKW77_000418</name>
</gene>
<name>A0A517LM12_9PEZI</name>
<proteinExistence type="predicted"/>
<dbReference type="AlphaFoldDB" id="A0A517LM12"/>
<feature type="signal peptide" evidence="1">
    <location>
        <begin position="1"/>
        <end position="16"/>
    </location>
</feature>
<protein>
    <submittedName>
        <fullName evidence="2">Uncharacterized protein</fullName>
    </submittedName>
</protein>
<evidence type="ECO:0000313" key="2">
    <source>
        <dbReference type="EMBL" id="QDS76689.1"/>
    </source>
</evidence>
<organism evidence="2 3">
    <name type="scientific">Venturia effusa</name>
    <dbReference type="NCBI Taxonomy" id="50376"/>
    <lineage>
        <taxon>Eukaryota</taxon>
        <taxon>Fungi</taxon>
        <taxon>Dikarya</taxon>
        <taxon>Ascomycota</taxon>
        <taxon>Pezizomycotina</taxon>
        <taxon>Dothideomycetes</taxon>
        <taxon>Pleosporomycetidae</taxon>
        <taxon>Venturiales</taxon>
        <taxon>Venturiaceae</taxon>
        <taxon>Venturia</taxon>
    </lineage>
</organism>
<dbReference type="Proteomes" id="UP000316270">
    <property type="component" value="Chromosome 16"/>
</dbReference>
<evidence type="ECO:0000313" key="3">
    <source>
        <dbReference type="Proteomes" id="UP000316270"/>
    </source>
</evidence>
<sequence length="62" mass="6587">MSIVLLPAALALPAAEDPTSVTVSKSEQVLALTPIVGSGIAKRSPTYSLASSEKHDVEYRRY</sequence>
<accession>A0A517LM12</accession>
<reference evidence="2 3" key="1">
    <citation type="submission" date="2019-07" db="EMBL/GenBank/DDBJ databases">
        <title>Finished genome of Venturia effusa.</title>
        <authorList>
            <person name="Young C.A."/>
            <person name="Cox M.P."/>
            <person name="Ganley A.R.D."/>
            <person name="David W.J."/>
        </authorList>
    </citation>
    <scope>NUCLEOTIDE SEQUENCE [LARGE SCALE GENOMIC DNA]</scope>
    <source>
        <strain evidence="3">albino</strain>
    </source>
</reference>
<keyword evidence="1" id="KW-0732">Signal</keyword>
<dbReference type="EMBL" id="CP042200">
    <property type="protein sequence ID" value="QDS76689.1"/>
    <property type="molecule type" value="Genomic_DNA"/>
</dbReference>
<feature type="chain" id="PRO_5022032483" evidence="1">
    <location>
        <begin position="17"/>
        <end position="62"/>
    </location>
</feature>